<dbReference type="Gene3D" id="3.30.1490.480">
    <property type="entry name" value="Endolytic murein transglycosylase"/>
    <property type="match status" value="1"/>
</dbReference>
<sequence length="344" mass="36859">MTRLRPRRPAWQRALFWIFFLLLLAVILAAAYAYSLTQSPGGKAYTLEITPGDTLAAKASELQQKGVIKNADVLRLVMRQRGTAGKLKEGLYDLPADQTVFQVADDLAGNPRIPTVSVTIPEGKRLKDLPAIITAAGLSNAVAINAAMRDVALSPAAQAGGASNLEGFLFPATYPFRPKASARDIIGAMADRMTQEFTPARVAGAKKLNLSIYQWVTLASMVQAEAANTGEMPVVAGVFVNRLKEGIALGSDPTVAYGLGKDLPDLDRSAGDFTKDTPYSTYTRMGLPKGPINNPGEAALTSILNARLTTANGKAALYFLHGTDGTIHVNNDYAAHQRDIARYR</sequence>
<dbReference type="HAMAP" id="MF_02065">
    <property type="entry name" value="MltG"/>
    <property type="match status" value="1"/>
</dbReference>
<keyword evidence="9" id="KW-1185">Reference proteome</keyword>
<feature type="site" description="Important for catalytic activity" evidence="7">
    <location>
        <position position="225"/>
    </location>
</feature>
<protein>
    <recommendedName>
        <fullName evidence="7">Endolytic murein transglycosylase</fullName>
        <ecNumber evidence="7">4.2.2.29</ecNumber>
    </recommendedName>
    <alternativeName>
        <fullName evidence="7">Peptidoglycan lytic transglycosylase</fullName>
    </alternativeName>
    <alternativeName>
        <fullName evidence="7">Peptidoglycan polymerization terminase</fullName>
    </alternativeName>
</protein>
<dbReference type="CDD" id="cd08010">
    <property type="entry name" value="MltG_like"/>
    <property type="match status" value="1"/>
</dbReference>
<keyword evidence="1 7" id="KW-1003">Cell membrane</keyword>
<dbReference type="PANTHER" id="PTHR30518">
    <property type="entry name" value="ENDOLYTIC MUREIN TRANSGLYCOSYLASE"/>
    <property type="match status" value="1"/>
</dbReference>
<name>A0ABY5YID1_9DEIO</name>
<comment type="similarity">
    <text evidence="7">Belongs to the transglycosylase MltG family.</text>
</comment>
<keyword evidence="5 7" id="KW-0456">Lyase</keyword>
<dbReference type="EMBL" id="CP104213">
    <property type="protein sequence ID" value="UWX64880.1"/>
    <property type="molecule type" value="Genomic_DNA"/>
</dbReference>
<keyword evidence="3 7" id="KW-1133">Transmembrane helix</keyword>
<keyword evidence="4 7" id="KW-0472">Membrane</keyword>
<dbReference type="NCBIfam" id="TIGR00247">
    <property type="entry name" value="endolytic transglycosylase MltG"/>
    <property type="match status" value="1"/>
</dbReference>
<dbReference type="InterPro" id="IPR003770">
    <property type="entry name" value="MLTG-like"/>
</dbReference>
<dbReference type="RefSeq" id="WP_260561138.1">
    <property type="nucleotide sequence ID" value="NZ_BAABEC010000069.1"/>
</dbReference>
<evidence type="ECO:0000256" key="3">
    <source>
        <dbReference type="ARBA" id="ARBA00022989"/>
    </source>
</evidence>
<evidence type="ECO:0000256" key="2">
    <source>
        <dbReference type="ARBA" id="ARBA00022692"/>
    </source>
</evidence>
<evidence type="ECO:0000256" key="5">
    <source>
        <dbReference type="ARBA" id="ARBA00023239"/>
    </source>
</evidence>
<keyword evidence="2 7" id="KW-0812">Transmembrane</keyword>
<dbReference type="EC" id="4.2.2.29" evidence="7"/>
<evidence type="ECO:0000256" key="4">
    <source>
        <dbReference type="ARBA" id="ARBA00023136"/>
    </source>
</evidence>
<keyword evidence="6 7" id="KW-0961">Cell wall biogenesis/degradation</keyword>
<dbReference type="Proteomes" id="UP001060261">
    <property type="component" value="Chromosome"/>
</dbReference>
<dbReference type="PANTHER" id="PTHR30518:SF2">
    <property type="entry name" value="ENDOLYTIC MUREIN TRANSGLYCOSYLASE"/>
    <property type="match status" value="1"/>
</dbReference>
<evidence type="ECO:0000313" key="8">
    <source>
        <dbReference type="EMBL" id="UWX64880.1"/>
    </source>
</evidence>
<proteinExistence type="inferred from homology"/>
<comment type="catalytic activity">
    <reaction evidence="7">
        <text>a peptidoglycan chain = a peptidoglycan chain with N-acetyl-1,6-anhydromuramyl-[peptide] at the reducing end + a peptidoglycan chain with N-acetylglucosamine at the non-reducing end.</text>
        <dbReference type="EC" id="4.2.2.29"/>
    </reaction>
</comment>
<organism evidence="8 9">
    <name type="scientific">Deinococcus rubellus</name>
    <dbReference type="NCBI Taxonomy" id="1889240"/>
    <lineage>
        <taxon>Bacteria</taxon>
        <taxon>Thermotogati</taxon>
        <taxon>Deinococcota</taxon>
        <taxon>Deinococci</taxon>
        <taxon>Deinococcales</taxon>
        <taxon>Deinococcaceae</taxon>
        <taxon>Deinococcus</taxon>
    </lineage>
</organism>
<gene>
    <name evidence="7 8" type="primary">mltG</name>
    <name evidence="8" type="ORF">N0D28_04245</name>
</gene>
<evidence type="ECO:0000256" key="7">
    <source>
        <dbReference type="HAMAP-Rule" id="MF_02065"/>
    </source>
</evidence>
<evidence type="ECO:0000256" key="6">
    <source>
        <dbReference type="ARBA" id="ARBA00023316"/>
    </source>
</evidence>
<evidence type="ECO:0000256" key="1">
    <source>
        <dbReference type="ARBA" id="ARBA00022475"/>
    </source>
</evidence>
<accession>A0ABY5YID1</accession>
<reference evidence="8" key="1">
    <citation type="submission" date="2022-09" db="EMBL/GenBank/DDBJ databases">
        <title>genome sequence of Deinococcus rubellus.</title>
        <authorList>
            <person name="Srinivasan S."/>
        </authorList>
    </citation>
    <scope>NUCLEOTIDE SEQUENCE</scope>
    <source>
        <strain evidence="8">Ant6</strain>
    </source>
</reference>
<comment type="function">
    <text evidence="7">Functions as a peptidoglycan terminase that cleaves nascent peptidoglycan strands endolytically to terminate their elongation.</text>
</comment>
<dbReference type="Pfam" id="PF02618">
    <property type="entry name" value="YceG"/>
    <property type="match status" value="1"/>
</dbReference>
<evidence type="ECO:0000313" key="9">
    <source>
        <dbReference type="Proteomes" id="UP001060261"/>
    </source>
</evidence>